<dbReference type="InterPro" id="IPR041451">
    <property type="entry name" value="RecD2_SH13"/>
</dbReference>
<dbReference type="Pfam" id="PF14490">
    <property type="entry name" value="HHH_RecD2"/>
    <property type="match status" value="1"/>
</dbReference>
<dbReference type="Gene3D" id="1.10.10.2220">
    <property type="match status" value="1"/>
</dbReference>
<proteinExistence type="inferred from homology"/>
<evidence type="ECO:0000313" key="7">
    <source>
        <dbReference type="Proteomes" id="UP000245369"/>
    </source>
</evidence>
<feature type="compositionally biased region" description="Low complexity" evidence="4">
    <location>
        <begin position="812"/>
        <end position="824"/>
    </location>
</feature>
<feature type="domain" description="AAA+ ATPase" evidence="5">
    <location>
        <begin position="347"/>
        <end position="487"/>
    </location>
</feature>
<dbReference type="RefSeq" id="WP_019785604.1">
    <property type="nucleotide sequence ID" value="NZ_CP029490.1"/>
</dbReference>
<keyword evidence="3" id="KW-0378">Hydrolase</keyword>
<dbReference type="InterPro" id="IPR027785">
    <property type="entry name" value="UvrD-like_helicase_C"/>
</dbReference>
<dbReference type="Pfam" id="PF23139">
    <property type="entry name" value="OB_YrrC"/>
    <property type="match status" value="1"/>
</dbReference>
<dbReference type="Pfam" id="PF13245">
    <property type="entry name" value="AAA_19"/>
    <property type="match status" value="1"/>
</dbReference>
<evidence type="ECO:0000259" key="5">
    <source>
        <dbReference type="SMART" id="SM00382"/>
    </source>
</evidence>
<accession>A0ABN5LK48</accession>
<feature type="binding site" evidence="3">
    <location>
        <begin position="358"/>
        <end position="362"/>
    </location>
    <ligand>
        <name>ATP</name>
        <dbReference type="ChEBI" id="CHEBI:30616"/>
    </ligand>
</feature>
<feature type="compositionally biased region" description="Low complexity" evidence="4">
    <location>
        <begin position="738"/>
        <end position="750"/>
    </location>
</feature>
<reference evidence="6 7" key="1">
    <citation type="submission" date="2018-05" db="EMBL/GenBank/DDBJ databases">
        <title>Complete genome sequences of Streptococcus sobrinus.</title>
        <authorList>
            <person name="Sales M."/>
            <person name="Jensen P.A."/>
        </authorList>
    </citation>
    <scope>NUCLEOTIDE SEQUENCE [LARGE SCALE GENOMIC DNA]</scope>
    <source>
        <strain evidence="6 7">SL1</strain>
    </source>
</reference>
<dbReference type="InterPro" id="IPR006345">
    <property type="entry name" value="RecD2"/>
</dbReference>
<organism evidence="6 7">
    <name type="scientific">Streptococcus sobrinus</name>
    <dbReference type="NCBI Taxonomy" id="1310"/>
    <lineage>
        <taxon>Bacteria</taxon>
        <taxon>Bacillati</taxon>
        <taxon>Bacillota</taxon>
        <taxon>Bacilli</taxon>
        <taxon>Lactobacillales</taxon>
        <taxon>Streptococcaceae</taxon>
        <taxon>Streptococcus</taxon>
    </lineage>
</organism>
<dbReference type="InterPro" id="IPR003593">
    <property type="entry name" value="AAA+_ATPase"/>
</dbReference>
<dbReference type="SUPFAM" id="SSF52540">
    <property type="entry name" value="P-loop containing nucleoside triphosphate hydrolases"/>
    <property type="match status" value="2"/>
</dbReference>
<evidence type="ECO:0000256" key="4">
    <source>
        <dbReference type="SAM" id="MobiDB-lite"/>
    </source>
</evidence>
<dbReference type="EMBL" id="CP029490">
    <property type="protein sequence ID" value="AWN20185.1"/>
    <property type="molecule type" value="Genomic_DNA"/>
</dbReference>
<keyword evidence="1 3" id="KW-0547">Nucleotide-binding</keyword>
<keyword evidence="2 3" id="KW-0067">ATP-binding</keyword>
<dbReference type="Pfam" id="PF14520">
    <property type="entry name" value="HHH_5"/>
    <property type="match status" value="1"/>
</dbReference>
<dbReference type="Gene3D" id="3.40.50.300">
    <property type="entry name" value="P-loop containing nucleotide triphosphate hydrolases"/>
    <property type="match status" value="2"/>
</dbReference>
<dbReference type="InterPro" id="IPR050534">
    <property type="entry name" value="Coronavir_polyprotein_1ab"/>
</dbReference>
<dbReference type="CDD" id="cd17933">
    <property type="entry name" value="DEXSc_RecD-like"/>
    <property type="match status" value="1"/>
</dbReference>
<dbReference type="InterPro" id="IPR027417">
    <property type="entry name" value="P-loop_NTPase"/>
</dbReference>
<evidence type="ECO:0000256" key="2">
    <source>
        <dbReference type="ARBA" id="ARBA00022840"/>
    </source>
</evidence>
<dbReference type="Pfam" id="PF13538">
    <property type="entry name" value="UvrD_C_2"/>
    <property type="match status" value="1"/>
</dbReference>
<comment type="similarity">
    <text evidence="3">Belongs to the RecD family. RecD2 subfamily.</text>
</comment>
<dbReference type="GeneID" id="93923287"/>
<dbReference type="EC" id="5.6.2.3" evidence="3"/>
<keyword evidence="3" id="KW-0238">DNA-binding</keyword>
<keyword evidence="3" id="KW-0413">Isomerase</keyword>
<dbReference type="NCBIfam" id="TIGR01448">
    <property type="entry name" value="recD_rel"/>
    <property type="match status" value="1"/>
</dbReference>
<evidence type="ECO:0000256" key="1">
    <source>
        <dbReference type="ARBA" id="ARBA00022741"/>
    </source>
</evidence>
<comment type="function">
    <text evidence="3">DNA-dependent ATPase and ATP-dependent 5'-3' DNA helicase. Has no activity on blunt DNA or DNA with 3'-overhangs, requires at least 10 bases of 5'-ssDNA for helicase activity.</text>
</comment>
<keyword evidence="7" id="KW-1185">Reference proteome</keyword>
<evidence type="ECO:0000256" key="3">
    <source>
        <dbReference type="HAMAP-Rule" id="MF_01488"/>
    </source>
</evidence>
<feature type="compositionally biased region" description="Polar residues" evidence="4">
    <location>
        <begin position="769"/>
        <end position="796"/>
    </location>
</feature>
<feature type="region of interest" description="Disordered" evidence="4">
    <location>
        <begin position="738"/>
        <end position="846"/>
    </location>
</feature>
<dbReference type="SMART" id="SM00382">
    <property type="entry name" value="AAA"/>
    <property type="match status" value="1"/>
</dbReference>
<keyword evidence="3" id="KW-0347">Helicase</keyword>
<dbReference type="Gene3D" id="2.30.30.940">
    <property type="match status" value="1"/>
</dbReference>
<dbReference type="PANTHER" id="PTHR43788">
    <property type="entry name" value="DNA2/NAM7 HELICASE FAMILY MEMBER"/>
    <property type="match status" value="1"/>
</dbReference>
<comment type="catalytic activity">
    <reaction evidence="3">
        <text>ATP + H2O = ADP + phosphate + H(+)</text>
        <dbReference type="Rhea" id="RHEA:13065"/>
        <dbReference type="ChEBI" id="CHEBI:15377"/>
        <dbReference type="ChEBI" id="CHEBI:15378"/>
        <dbReference type="ChEBI" id="CHEBI:30616"/>
        <dbReference type="ChEBI" id="CHEBI:43474"/>
        <dbReference type="ChEBI" id="CHEBI:456216"/>
        <dbReference type="EC" id="5.6.2.3"/>
    </reaction>
</comment>
<dbReference type="PANTHER" id="PTHR43788:SF6">
    <property type="entry name" value="DNA HELICASE B"/>
    <property type="match status" value="1"/>
</dbReference>
<name>A0ABN5LK48_9STRE</name>
<dbReference type="InterPro" id="IPR029493">
    <property type="entry name" value="RecD2-like_HHH"/>
</dbReference>
<sequence length="877" mass="97354">MTELYFSGTVDRIIFENASNFFKILLLEIEETNAPDFDDFEIIITGTMADIMEGEDYTFWGQLTQHPKYGEQLKANRYERAQLTSAGLIKYFSSDNFKGIGKKTAQRIVETYGDDDTIDKILAQPDKLEAISGLSKVNRANFLARLRANYGTEQILSKLAEFGLSNRQALEIYDSYKEETLDIIQENPYQLVEDIKGIGFKIADNLAQQLGIESDSPQRFRAALVHSLTETSLERGDTYVEARDLLESAVNLLEEARQIELNPALVANELTNLIAEDKVQNIGTRIFDNTLYYAEEGIKNNLERILALPLEQDYSDKEIEAELAEIQDELGVHYDTIQKEAIIQALTSKVFLLTGGPGTGKTTVIKGLIKTYAQLKGIDLNKGDLPIILAAPTGRASRRMSELTGLPAATIHRHLGLTTDDSDFQTLDDYLDCDLIIIDEFSMVDAWLANQLLSAISSKTQIIIVGDSDQLPSVGPGQVLADLLKIPNLPQVSLTKIFRQSEDSTIVTLASQIRQGQLPVDFTTKKADRSYFEAQANHIPSMVQQIVSSAIRSGIQAQEIQILAPMYRGQAGITNLNTLMQELLNPQKEGESQFLFNDLTFRKGDKVLHLINDAELNVFNGDIGVITDLIPGKYTESKQDEIWLDFDGSEVIYPRNEWNKITLAYAMSIHKSQGSEFQVVILPLTRQSGRMLQRNLIYTAITRSKSKLIMLGEVSAFDYAVKNQGTQRKTYLIQRFGQEGQEETTSQQSGPGQAATSQSLGESAEESVTRLTPANSQSEFASDSTADKTGSNNQASAAADLKPASKSRLDSQSEVSSSTQTSASDKNEVDKTTTIEQLPEGSPQSYRLTETNILTIDPMIGLTQTDIDSFFKQKTEN</sequence>
<evidence type="ECO:0000313" key="6">
    <source>
        <dbReference type="EMBL" id="AWN20185.1"/>
    </source>
</evidence>
<protein>
    <recommendedName>
        <fullName evidence="3">ATP-dependent RecD2 DNA helicase</fullName>
        <ecNumber evidence="3">5.6.2.3</ecNumber>
    </recommendedName>
    <alternativeName>
        <fullName evidence="3">DNA 5'-3' helicase subunit RecD2</fullName>
    </alternativeName>
</protein>
<dbReference type="HAMAP" id="MF_01488">
    <property type="entry name" value="RecD2"/>
    <property type="match status" value="1"/>
</dbReference>
<dbReference type="Pfam" id="PF18335">
    <property type="entry name" value="SH3_13"/>
    <property type="match status" value="1"/>
</dbReference>
<dbReference type="Proteomes" id="UP000245369">
    <property type="component" value="Chromosome"/>
</dbReference>
<gene>
    <name evidence="3" type="primary">recD2</name>
    <name evidence="6" type="ORF">DK182_01980</name>
</gene>
<feature type="compositionally biased region" description="Polar residues" evidence="4">
    <location>
        <begin position="834"/>
        <end position="846"/>
    </location>
</feature>
<dbReference type="CDD" id="cd18809">
    <property type="entry name" value="SF1_C_RecD"/>
    <property type="match status" value="1"/>
</dbReference>
<dbReference type="InterPro" id="IPR055446">
    <property type="entry name" value="RecD2_N_OB"/>
</dbReference>